<evidence type="ECO:0000313" key="3">
    <source>
        <dbReference type="Proteomes" id="UP000319280"/>
    </source>
</evidence>
<dbReference type="InterPro" id="IPR003474">
    <property type="entry name" value="Glcn_transporter"/>
</dbReference>
<feature type="transmembrane region" description="Helical" evidence="1">
    <location>
        <begin position="398"/>
        <end position="418"/>
    </location>
</feature>
<keyword evidence="1" id="KW-0472">Membrane</keyword>
<gene>
    <name evidence="2" type="ORF">FH966_10180</name>
</gene>
<accession>A0A549YJF9</accession>
<reference evidence="2 3" key="1">
    <citation type="submission" date="2019-07" db="EMBL/GenBank/DDBJ databases">
        <title>Genomic analysis of Lentibacillus sp. NKC851-2.</title>
        <authorList>
            <person name="Oh Y.J."/>
        </authorList>
    </citation>
    <scope>NUCLEOTIDE SEQUENCE [LARGE SCALE GENOMIC DNA]</scope>
    <source>
        <strain evidence="2 3">NKC851-2</strain>
    </source>
</reference>
<proteinExistence type="predicted"/>
<dbReference type="RefSeq" id="WP_142791045.1">
    <property type="nucleotide sequence ID" value="NZ_VJMZ01000001.1"/>
</dbReference>
<dbReference type="GO" id="GO:0015128">
    <property type="term" value="F:gluconate transmembrane transporter activity"/>
    <property type="evidence" value="ECO:0007669"/>
    <property type="project" value="InterPro"/>
</dbReference>
<dbReference type="GO" id="GO:0005886">
    <property type="term" value="C:plasma membrane"/>
    <property type="evidence" value="ECO:0007669"/>
    <property type="project" value="TreeGrafter"/>
</dbReference>
<dbReference type="PANTHER" id="PTHR30354">
    <property type="entry name" value="GNT FAMILY GLUCONATE TRANSPORTER"/>
    <property type="match status" value="1"/>
</dbReference>
<feature type="transmembrane region" description="Helical" evidence="1">
    <location>
        <begin position="59"/>
        <end position="81"/>
    </location>
</feature>
<dbReference type="EMBL" id="VJMZ01000001">
    <property type="protein sequence ID" value="TRM12018.1"/>
    <property type="molecule type" value="Genomic_DNA"/>
</dbReference>
<feature type="transmembrane region" description="Helical" evidence="1">
    <location>
        <begin position="30"/>
        <end position="47"/>
    </location>
</feature>
<feature type="transmembrane region" description="Helical" evidence="1">
    <location>
        <begin position="360"/>
        <end position="386"/>
    </location>
</feature>
<comment type="caution">
    <text evidence="2">The sequence shown here is derived from an EMBL/GenBank/DDBJ whole genome shotgun (WGS) entry which is preliminary data.</text>
</comment>
<feature type="transmembrane region" description="Helical" evidence="1">
    <location>
        <begin position="246"/>
        <end position="266"/>
    </location>
</feature>
<dbReference type="Proteomes" id="UP000319280">
    <property type="component" value="Unassembled WGS sequence"/>
</dbReference>
<evidence type="ECO:0000256" key="1">
    <source>
        <dbReference type="SAM" id="Phobius"/>
    </source>
</evidence>
<feature type="transmembrane region" description="Helical" evidence="1">
    <location>
        <begin position="7"/>
        <end position="24"/>
    </location>
</feature>
<dbReference type="PIRSF" id="PIRSF002746">
    <property type="entry name" value="Gluconate_transporter"/>
    <property type="match status" value="1"/>
</dbReference>
<keyword evidence="1" id="KW-1133">Transmembrane helix</keyword>
<dbReference type="PANTHER" id="PTHR30354:SF11">
    <property type="entry name" value="PERMEASE"/>
    <property type="match status" value="1"/>
</dbReference>
<dbReference type="AlphaFoldDB" id="A0A549YJF9"/>
<feature type="transmembrane region" description="Helical" evidence="1">
    <location>
        <begin position="172"/>
        <end position="199"/>
    </location>
</feature>
<keyword evidence="3" id="KW-1185">Reference proteome</keyword>
<dbReference type="NCBIfam" id="TIGR00791">
    <property type="entry name" value="gntP"/>
    <property type="match status" value="1"/>
</dbReference>
<feature type="transmembrane region" description="Helical" evidence="1">
    <location>
        <begin position="105"/>
        <end position="130"/>
    </location>
</feature>
<keyword evidence="1" id="KW-0812">Transmembrane</keyword>
<sequence>MDVSGSQMILGLVIGVILLILLVLKTKIHAFIALIIAASVTGIIGGMDPSNVVTEITNGFGSTLGSIGIVIGFGVMMGRLLEVSGAAEKLAYTLIKKLGQKKEEWAMAAAGYIVSIPIFVDSAFVILNPLVKALSRKTGKSVIALGVALGIGLAATHHAVPPTPGPLGVAGIFGADIGLMILTGLIFSIPIIMAGVWYARWIGNRIYQIPEEDGDEFIRPDNKQVYQNFVADSEEREKDLPSLTKSIMPILLPIILIFLNTTVGALNESGVLAVNDTLLSYIEFFGNPIIAVGIGLIAAIYTLTSNVGRVETLDRMEEGIKTAGIILLVTGAGGALGNVLRASGAGDYIAHQIAEWPLPAILVPFFIATIVRLIQGSGTVAMITAASISAPIVGNLDVSLVLAAQASTLGAMVFSYFNDSLFWVVNRMLGIKNVKEQIMVWSVPTTIGWGVALVMLLIADSIVRLF</sequence>
<feature type="transmembrane region" description="Helical" evidence="1">
    <location>
        <begin position="278"/>
        <end position="301"/>
    </location>
</feature>
<evidence type="ECO:0000313" key="2">
    <source>
        <dbReference type="EMBL" id="TRM12018.1"/>
    </source>
</evidence>
<protein>
    <submittedName>
        <fullName evidence="2">GntP family permease</fullName>
    </submittedName>
</protein>
<feature type="transmembrane region" description="Helical" evidence="1">
    <location>
        <begin position="142"/>
        <end position="160"/>
    </location>
</feature>
<dbReference type="Pfam" id="PF02447">
    <property type="entry name" value="GntP_permease"/>
    <property type="match status" value="1"/>
</dbReference>
<name>A0A549YJF9_9BACI</name>
<feature type="transmembrane region" description="Helical" evidence="1">
    <location>
        <begin position="438"/>
        <end position="459"/>
    </location>
</feature>
<organism evidence="2 3">
    <name type="scientific">Lentibacillus cibarius</name>
    <dbReference type="NCBI Taxonomy" id="2583219"/>
    <lineage>
        <taxon>Bacteria</taxon>
        <taxon>Bacillati</taxon>
        <taxon>Bacillota</taxon>
        <taxon>Bacilli</taxon>
        <taxon>Bacillales</taxon>
        <taxon>Bacillaceae</taxon>
        <taxon>Lentibacillus</taxon>
    </lineage>
</organism>
<feature type="transmembrane region" description="Helical" evidence="1">
    <location>
        <begin position="322"/>
        <end position="340"/>
    </location>
</feature>